<dbReference type="InterPro" id="IPR038322">
    <property type="entry name" value="Pex19_C_sf"/>
</dbReference>
<dbReference type="PANTHER" id="PTHR12774:SF2">
    <property type="entry name" value="PEROXISOMAL BIOGENESIS FACTOR 19"/>
    <property type="match status" value="1"/>
</dbReference>
<evidence type="ECO:0000313" key="2">
    <source>
        <dbReference type="EMBL" id="RKP06262.1"/>
    </source>
</evidence>
<proteinExistence type="predicted"/>
<feature type="region of interest" description="Disordered" evidence="1">
    <location>
        <begin position="1"/>
        <end position="31"/>
    </location>
</feature>
<feature type="compositionally biased region" description="Basic and acidic residues" evidence="1">
    <location>
        <begin position="18"/>
        <end position="27"/>
    </location>
</feature>
<dbReference type="PANTHER" id="PTHR12774">
    <property type="entry name" value="PEROXISOMAL BIOGENESIS FACTOR 19"/>
    <property type="match status" value="1"/>
</dbReference>
<gene>
    <name evidence="2" type="ORF">THASP1DRAFT_6965</name>
</gene>
<dbReference type="Pfam" id="PF04614">
    <property type="entry name" value="Pex19"/>
    <property type="match status" value="1"/>
</dbReference>
<feature type="non-terminal residue" evidence="2">
    <location>
        <position position="1"/>
    </location>
</feature>
<dbReference type="InterPro" id="IPR006708">
    <property type="entry name" value="Pex19"/>
</dbReference>
<dbReference type="AlphaFoldDB" id="A0A4P9XKI1"/>
<keyword evidence="3" id="KW-1185">Reference proteome</keyword>
<sequence>KPASFQDTITQTMNKLNDSSDKVRSEVDEAEEAPDALMAEMMRQMEQLADSGEFDGLVEGMMGQLMTREVLYEPMKELAEKYPGYLAENKSTLPADDYARYEKQYSYVKQIVAHFAAQPEPATSDADAPAKDDPVIAELMEKMQDCGQPPKEVLQQLAPEMEFGEDGTPNPPDPEQCTIM</sequence>
<dbReference type="STRING" id="78915.A0A4P9XKI1"/>
<feature type="region of interest" description="Disordered" evidence="1">
    <location>
        <begin position="161"/>
        <end position="180"/>
    </location>
</feature>
<reference evidence="3" key="1">
    <citation type="journal article" date="2018" name="Nat. Microbiol.">
        <title>Leveraging single-cell genomics to expand the fungal tree of life.</title>
        <authorList>
            <person name="Ahrendt S.R."/>
            <person name="Quandt C.A."/>
            <person name="Ciobanu D."/>
            <person name="Clum A."/>
            <person name="Salamov A."/>
            <person name="Andreopoulos B."/>
            <person name="Cheng J.F."/>
            <person name="Woyke T."/>
            <person name="Pelin A."/>
            <person name="Henrissat B."/>
            <person name="Reynolds N.K."/>
            <person name="Benny G.L."/>
            <person name="Smith M.E."/>
            <person name="James T.Y."/>
            <person name="Grigoriev I.V."/>
        </authorList>
    </citation>
    <scope>NUCLEOTIDE SEQUENCE [LARGE SCALE GENOMIC DNA]</scope>
    <source>
        <strain evidence="3">RSA 1356</strain>
    </source>
</reference>
<dbReference type="GO" id="GO:0005778">
    <property type="term" value="C:peroxisomal membrane"/>
    <property type="evidence" value="ECO:0007669"/>
    <property type="project" value="TreeGrafter"/>
</dbReference>
<evidence type="ECO:0000256" key="1">
    <source>
        <dbReference type="SAM" id="MobiDB-lite"/>
    </source>
</evidence>
<dbReference type="GO" id="GO:0033328">
    <property type="term" value="F:peroxisome membrane targeting sequence binding"/>
    <property type="evidence" value="ECO:0007669"/>
    <property type="project" value="TreeGrafter"/>
</dbReference>
<dbReference type="EMBL" id="KZ992920">
    <property type="protein sequence ID" value="RKP06262.1"/>
    <property type="molecule type" value="Genomic_DNA"/>
</dbReference>
<protein>
    <submittedName>
        <fullName evidence="2">Pex19 protein</fullName>
    </submittedName>
</protein>
<accession>A0A4P9XKI1</accession>
<feature type="compositionally biased region" description="Polar residues" evidence="1">
    <location>
        <begin position="1"/>
        <end position="17"/>
    </location>
</feature>
<evidence type="ECO:0000313" key="3">
    <source>
        <dbReference type="Proteomes" id="UP000271241"/>
    </source>
</evidence>
<dbReference type="OrthoDB" id="21292at2759"/>
<name>A0A4P9XKI1_9FUNG</name>
<dbReference type="Gene3D" id="1.20.120.900">
    <property type="entry name" value="Pex19, mPTS binding domain"/>
    <property type="match status" value="1"/>
</dbReference>
<dbReference type="GO" id="GO:0045046">
    <property type="term" value="P:protein import into peroxisome membrane"/>
    <property type="evidence" value="ECO:0007669"/>
    <property type="project" value="TreeGrafter"/>
</dbReference>
<organism evidence="2 3">
    <name type="scientific">Thamnocephalis sphaerospora</name>
    <dbReference type="NCBI Taxonomy" id="78915"/>
    <lineage>
        <taxon>Eukaryota</taxon>
        <taxon>Fungi</taxon>
        <taxon>Fungi incertae sedis</taxon>
        <taxon>Zoopagomycota</taxon>
        <taxon>Zoopagomycotina</taxon>
        <taxon>Zoopagomycetes</taxon>
        <taxon>Zoopagales</taxon>
        <taxon>Sigmoideomycetaceae</taxon>
        <taxon>Thamnocephalis</taxon>
    </lineage>
</organism>
<feature type="non-terminal residue" evidence="2">
    <location>
        <position position="180"/>
    </location>
</feature>
<dbReference type="Proteomes" id="UP000271241">
    <property type="component" value="Unassembled WGS sequence"/>
</dbReference>